<dbReference type="EMBL" id="OX459119">
    <property type="protein sequence ID" value="CAI9094672.1"/>
    <property type="molecule type" value="Genomic_DNA"/>
</dbReference>
<name>A0AAV1CGX5_OLDCO</name>
<feature type="region of interest" description="Disordered" evidence="1">
    <location>
        <begin position="78"/>
        <end position="111"/>
    </location>
</feature>
<dbReference type="PANTHER" id="PTHR36406:SF2">
    <property type="entry name" value="MEDIATOR OF RNA POLYMERASE II TRANSCRIPTION SUBUNIT 30"/>
    <property type="match status" value="1"/>
</dbReference>
<organism evidence="2 3">
    <name type="scientific">Oldenlandia corymbosa var. corymbosa</name>
    <dbReference type="NCBI Taxonomy" id="529605"/>
    <lineage>
        <taxon>Eukaryota</taxon>
        <taxon>Viridiplantae</taxon>
        <taxon>Streptophyta</taxon>
        <taxon>Embryophyta</taxon>
        <taxon>Tracheophyta</taxon>
        <taxon>Spermatophyta</taxon>
        <taxon>Magnoliopsida</taxon>
        <taxon>eudicotyledons</taxon>
        <taxon>Gunneridae</taxon>
        <taxon>Pentapetalae</taxon>
        <taxon>asterids</taxon>
        <taxon>lamiids</taxon>
        <taxon>Gentianales</taxon>
        <taxon>Rubiaceae</taxon>
        <taxon>Rubioideae</taxon>
        <taxon>Spermacoceae</taxon>
        <taxon>Hedyotis-Oldenlandia complex</taxon>
        <taxon>Oldenlandia</taxon>
    </lineage>
</organism>
<dbReference type="PANTHER" id="PTHR36406">
    <property type="entry name" value="MEDIATOR OF RNA POLYMERASE II TRANSCRIPTION SUBUNIT 30"/>
    <property type="match status" value="1"/>
</dbReference>
<evidence type="ECO:0000313" key="3">
    <source>
        <dbReference type="Proteomes" id="UP001161247"/>
    </source>
</evidence>
<feature type="compositionally biased region" description="Low complexity" evidence="1">
    <location>
        <begin position="93"/>
        <end position="103"/>
    </location>
</feature>
<dbReference type="Proteomes" id="UP001161247">
    <property type="component" value="Chromosome 2"/>
</dbReference>
<evidence type="ECO:0000313" key="2">
    <source>
        <dbReference type="EMBL" id="CAI9094672.1"/>
    </source>
</evidence>
<dbReference type="InterPro" id="IPR034568">
    <property type="entry name" value="MED30"/>
</dbReference>
<reference evidence="2" key="1">
    <citation type="submission" date="2023-03" db="EMBL/GenBank/DDBJ databases">
        <authorList>
            <person name="Julca I."/>
        </authorList>
    </citation>
    <scope>NUCLEOTIDE SEQUENCE</scope>
</reference>
<keyword evidence="3" id="KW-1185">Reference proteome</keyword>
<accession>A0AAV1CGX5</accession>
<evidence type="ECO:0000256" key="1">
    <source>
        <dbReference type="SAM" id="MobiDB-lite"/>
    </source>
</evidence>
<dbReference type="AlphaFoldDB" id="A0AAV1CGX5"/>
<proteinExistence type="predicted"/>
<protein>
    <submittedName>
        <fullName evidence="2">OLC1v1030450C1</fullName>
    </submittedName>
</protein>
<dbReference type="GO" id="GO:0016592">
    <property type="term" value="C:mediator complex"/>
    <property type="evidence" value="ECO:0007669"/>
    <property type="project" value="InterPro"/>
</dbReference>
<gene>
    <name evidence="2" type="ORF">OLC1_LOCUS5785</name>
</gene>
<sequence>MGDTGGISGAGIGVSTSALNKTIQELAKDGEKHLEDTIDSAFLILSAMNDELCNPNLWSVTNSNPNSTASTLASPVINGGATNGMSNGHHFSNGDSISSGSSSPPHHLENAGGALEEARFRYKTAVAALRTVLSAISNSQKVEASELVSITRSCSPDDQGEIEKLEEQALALRKENALCLGQSEELEVLVHECPYFHSTNQAISQELWRGLIFAAGHSI</sequence>